<keyword evidence="1" id="KW-0812">Transmembrane</keyword>
<dbReference type="EMBL" id="CAMAPF010000053">
    <property type="protein sequence ID" value="CAH9085721.1"/>
    <property type="molecule type" value="Genomic_DNA"/>
</dbReference>
<feature type="transmembrane region" description="Helical" evidence="1">
    <location>
        <begin position="78"/>
        <end position="98"/>
    </location>
</feature>
<evidence type="ECO:0000313" key="3">
    <source>
        <dbReference type="Proteomes" id="UP001152523"/>
    </source>
</evidence>
<evidence type="ECO:0000256" key="1">
    <source>
        <dbReference type="SAM" id="Phobius"/>
    </source>
</evidence>
<dbReference type="AlphaFoldDB" id="A0AAV0CVR7"/>
<keyword evidence="3" id="KW-1185">Reference proteome</keyword>
<organism evidence="2 3">
    <name type="scientific">Cuscuta epithymum</name>
    <dbReference type="NCBI Taxonomy" id="186058"/>
    <lineage>
        <taxon>Eukaryota</taxon>
        <taxon>Viridiplantae</taxon>
        <taxon>Streptophyta</taxon>
        <taxon>Embryophyta</taxon>
        <taxon>Tracheophyta</taxon>
        <taxon>Spermatophyta</taxon>
        <taxon>Magnoliopsida</taxon>
        <taxon>eudicotyledons</taxon>
        <taxon>Gunneridae</taxon>
        <taxon>Pentapetalae</taxon>
        <taxon>asterids</taxon>
        <taxon>lamiids</taxon>
        <taxon>Solanales</taxon>
        <taxon>Convolvulaceae</taxon>
        <taxon>Cuscuteae</taxon>
        <taxon>Cuscuta</taxon>
        <taxon>Cuscuta subgen. Cuscuta</taxon>
    </lineage>
</organism>
<comment type="caution">
    <text evidence="2">The sequence shown here is derived from an EMBL/GenBank/DDBJ whole genome shotgun (WGS) entry which is preliminary data.</text>
</comment>
<evidence type="ECO:0000313" key="2">
    <source>
        <dbReference type="EMBL" id="CAH9085721.1"/>
    </source>
</evidence>
<name>A0AAV0CVR7_9ASTE</name>
<proteinExistence type="predicted"/>
<gene>
    <name evidence="2" type="ORF">CEPIT_LOCUS9501</name>
</gene>
<accession>A0AAV0CVR7</accession>
<protein>
    <submittedName>
        <fullName evidence="2">Uncharacterized protein</fullName>
    </submittedName>
</protein>
<dbReference type="Proteomes" id="UP001152523">
    <property type="component" value="Unassembled WGS sequence"/>
</dbReference>
<feature type="transmembrane region" description="Helical" evidence="1">
    <location>
        <begin position="50"/>
        <end position="72"/>
    </location>
</feature>
<keyword evidence="1" id="KW-0472">Membrane</keyword>
<reference evidence="2" key="1">
    <citation type="submission" date="2022-07" db="EMBL/GenBank/DDBJ databases">
        <authorList>
            <person name="Macas J."/>
            <person name="Novak P."/>
            <person name="Neumann P."/>
        </authorList>
    </citation>
    <scope>NUCLEOTIDE SEQUENCE</scope>
</reference>
<keyword evidence="1" id="KW-1133">Transmembrane helix</keyword>
<sequence>MIELAPSPSSSLNGLGWNRILHCLFLFGAACDRMEFFIVSFFLKQPAMDGVLHCLIWSACYGWSPSLFFFFGQPSMDGILRCLGNLLWMGSFIVFFFGQPPMD</sequence>